<reference evidence="2 3" key="1">
    <citation type="journal article" date="2019" name="Commun. Biol.">
        <title>The bagworm genome reveals a unique fibroin gene that provides high tensile strength.</title>
        <authorList>
            <person name="Kono N."/>
            <person name="Nakamura H."/>
            <person name="Ohtoshi R."/>
            <person name="Tomita M."/>
            <person name="Numata K."/>
            <person name="Arakawa K."/>
        </authorList>
    </citation>
    <scope>NUCLEOTIDE SEQUENCE [LARGE SCALE GENOMIC DNA]</scope>
</reference>
<dbReference type="Proteomes" id="UP000299102">
    <property type="component" value="Unassembled WGS sequence"/>
</dbReference>
<feature type="region of interest" description="Disordered" evidence="1">
    <location>
        <begin position="107"/>
        <end position="126"/>
    </location>
</feature>
<gene>
    <name evidence="2" type="ORF">EVAR_81143_1</name>
</gene>
<comment type="caution">
    <text evidence="2">The sequence shown here is derived from an EMBL/GenBank/DDBJ whole genome shotgun (WGS) entry which is preliminary data.</text>
</comment>
<organism evidence="2 3">
    <name type="scientific">Eumeta variegata</name>
    <name type="common">Bagworm moth</name>
    <name type="synonym">Eumeta japonica</name>
    <dbReference type="NCBI Taxonomy" id="151549"/>
    <lineage>
        <taxon>Eukaryota</taxon>
        <taxon>Metazoa</taxon>
        <taxon>Ecdysozoa</taxon>
        <taxon>Arthropoda</taxon>
        <taxon>Hexapoda</taxon>
        <taxon>Insecta</taxon>
        <taxon>Pterygota</taxon>
        <taxon>Neoptera</taxon>
        <taxon>Endopterygota</taxon>
        <taxon>Lepidoptera</taxon>
        <taxon>Glossata</taxon>
        <taxon>Ditrysia</taxon>
        <taxon>Tineoidea</taxon>
        <taxon>Psychidae</taxon>
        <taxon>Oiketicinae</taxon>
        <taxon>Eumeta</taxon>
    </lineage>
</organism>
<protein>
    <submittedName>
        <fullName evidence="2">Uncharacterized protein</fullName>
    </submittedName>
</protein>
<evidence type="ECO:0000313" key="3">
    <source>
        <dbReference type="Proteomes" id="UP000299102"/>
    </source>
</evidence>
<dbReference type="AlphaFoldDB" id="A0A4C1UK20"/>
<sequence>MRGKSFLLSHKEGFIATDGRSPDQDISGASAARWRRCLNAEIQPFLRTTPGPPTPRAGKRRRADPEIRERLSVHLFSRKRLMHVAPPATRPPPAWYDSHRSITKEPAAGNQQGCVPSHPPQPVTAETANSTSICSIGDLITTYIVVLRSMVLFTSGRSAGGGHHRRSRVCGSILRGSQCSPFNNV</sequence>
<accession>A0A4C1UK20</accession>
<name>A0A4C1UK20_EUMVA</name>
<keyword evidence="3" id="KW-1185">Reference proteome</keyword>
<proteinExistence type="predicted"/>
<dbReference type="EMBL" id="BGZK01000185">
    <property type="protein sequence ID" value="GBP26778.1"/>
    <property type="molecule type" value="Genomic_DNA"/>
</dbReference>
<evidence type="ECO:0000256" key="1">
    <source>
        <dbReference type="SAM" id="MobiDB-lite"/>
    </source>
</evidence>
<evidence type="ECO:0000313" key="2">
    <source>
        <dbReference type="EMBL" id="GBP26778.1"/>
    </source>
</evidence>